<feature type="compositionally biased region" description="Basic and acidic residues" evidence="1">
    <location>
        <begin position="16"/>
        <end position="30"/>
    </location>
</feature>
<dbReference type="EMBL" id="CM004395">
    <property type="protein sequence ID" value="OAY42046.1"/>
    <property type="molecule type" value="Genomic_DNA"/>
</dbReference>
<reference evidence="2" key="1">
    <citation type="submission" date="2016-02" db="EMBL/GenBank/DDBJ databases">
        <title>WGS assembly of Manihot esculenta.</title>
        <authorList>
            <person name="Bredeson J.V."/>
            <person name="Prochnik S.E."/>
            <person name="Lyons J.B."/>
            <person name="Schmutz J."/>
            <person name="Grimwood J."/>
            <person name="Vrebalov J."/>
            <person name="Bart R.S."/>
            <person name="Amuge T."/>
            <person name="Ferguson M.E."/>
            <person name="Green R."/>
            <person name="Putnam N."/>
            <person name="Stites J."/>
            <person name="Rounsley S."/>
            <person name="Rokhsar D.S."/>
        </authorList>
    </citation>
    <scope>NUCLEOTIDE SEQUENCE [LARGE SCALE GENOMIC DNA]</scope>
    <source>
        <tissue evidence="2">Leaf</tissue>
    </source>
</reference>
<feature type="region of interest" description="Disordered" evidence="1">
    <location>
        <begin position="1"/>
        <end position="30"/>
    </location>
</feature>
<sequence length="108" mass="12595">MDESDPFGLDAFTSKPKKDERAKGKKDTLPKIQKEEENKSFLKALRESLIICLEMLHTVTKLKCQTVVDILVKHAFDNVVRFTSQRRDAILKLWVSIREQHTRRKGNQ</sequence>
<protein>
    <submittedName>
        <fullName evidence="2">Uncharacterized protein</fullName>
    </submittedName>
</protein>
<proteinExistence type="predicted"/>
<evidence type="ECO:0000256" key="1">
    <source>
        <dbReference type="SAM" id="MobiDB-lite"/>
    </source>
</evidence>
<name>A0A2C9VB01_MANES</name>
<dbReference type="PANTHER" id="PTHR36749:SF1">
    <property type="entry name" value="F7O18.3 PROTEIN"/>
    <property type="match status" value="1"/>
</dbReference>
<dbReference type="PANTHER" id="PTHR36749">
    <property type="entry name" value="F7O18.3 PROTEIN"/>
    <property type="match status" value="1"/>
</dbReference>
<dbReference type="STRING" id="3983.A0A2C9VB01"/>
<evidence type="ECO:0000313" key="2">
    <source>
        <dbReference type="EMBL" id="OAY42046.1"/>
    </source>
</evidence>
<accession>A0A2C9VB01</accession>
<organism evidence="2">
    <name type="scientific">Manihot esculenta</name>
    <name type="common">Cassava</name>
    <name type="synonym">Jatropha manihot</name>
    <dbReference type="NCBI Taxonomy" id="3983"/>
    <lineage>
        <taxon>Eukaryota</taxon>
        <taxon>Viridiplantae</taxon>
        <taxon>Streptophyta</taxon>
        <taxon>Embryophyta</taxon>
        <taxon>Tracheophyta</taxon>
        <taxon>Spermatophyta</taxon>
        <taxon>Magnoliopsida</taxon>
        <taxon>eudicotyledons</taxon>
        <taxon>Gunneridae</taxon>
        <taxon>Pentapetalae</taxon>
        <taxon>rosids</taxon>
        <taxon>fabids</taxon>
        <taxon>Malpighiales</taxon>
        <taxon>Euphorbiaceae</taxon>
        <taxon>Crotonoideae</taxon>
        <taxon>Manihoteae</taxon>
        <taxon>Manihot</taxon>
    </lineage>
</organism>
<dbReference type="AlphaFoldDB" id="A0A2C9VB01"/>
<gene>
    <name evidence="2" type="ORF">MANES_09G149400</name>
</gene>